<protein>
    <submittedName>
        <fullName evidence="2">Flagellar biosynthesis protein FlhF</fullName>
    </submittedName>
</protein>
<dbReference type="Proteomes" id="UP000076574">
    <property type="component" value="Unassembled WGS sequence"/>
</dbReference>
<sequence>MPASPPMFPGFDGLLTLSRREGVDVRPTLLRVLTDLYVQAPNHTIDEEKQFVELTARLIDQVDDATRAAVRARLSIYPNTPRAILNRLNLRPTEPGQSVPLAQPISAAESLAPTVKQPSEAQMRVAANMAMAPRDASEISTLFFAASSSERAQILHNLAETPLRSSARIPQARAARAMHILEMAAFAEDRDNFARELSEALMLPAAIAEQVVSDPGGEPLACCAKALGMRSDIFQRVLLFLNPEFGTSVTNVYRIARMYDVLSERSALIMVAAWRGAHMAATRAKFRPALYDDERQRARPSVPQARPSVQPGEDITRVTRNSSGR</sequence>
<accession>A0A164ADU4</accession>
<keyword evidence="2" id="KW-0282">Flagellum</keyword>
<keyword evidence="3" id="KW-1185">Reference proteome</keyword>
<dbReference type="STRING" id="943830.A4A58_20045"/>
<keyword evidence="2" id="KW-0969">Cilium</keyword>
<proteinExistence type="predicted"/>
<evidence type="ECO:0000313" key="3">
    <source>
        <dbReference type="Proteomes" id="UP000076574"/>
    </source>
</evidence>
<evidence type="ECO:0000256" key="1">
    <source>
        <dbReference type="SAM" id="MobiDB-lite"/>
    </source>
</evidence>
<dbReference type="AlphaFoldDB" id="A0A164ADU4"/>
<feature type="region of interest" description="Disordered" evidence="1">
    <location>
        <begin position="295"/>
        <end position="325"/>
    </location>
</feature>
<dbReference type="RefSeq" id="WP_068730487.1">
    <property type="nucleotide sequence ID" value="NZ_LVYV01000002.1"/>
</dbReference>
<name>A0A164ADU4_9BRAD</name>
<dbReference type="Pfam" id="PF10098">
    <property type="entry name" value="DUF2336"/>
    <property type="match status" value="1"/>
</dbReference>
<dbReference type="EMBL" id="LVYV01000002">
    <property type="protein sequence ID" value="KZD24656.1"/>
    <property type="molecule type" value="Genomic_DNA"/>
</dbReference>
<gene>
    <name evidence="2" type="ORF">A4A58_20045</name>
</gene>
<evidence type="ECO:0000313" key="2">
    <source>
        <dbReference type="EMBL" id="KZD24656.1"/>
    </source>
</evidence>
<reference evidence="2 3" key="1">
    <citation type="submission" date="2016-03" db="EMBL/GenBank/DDBJ databases">
        <title>Microsymbionts genomes from the relict species Vavilovia formosa (Stev.) Fed.</title>
        <authorList>
            <person name="Kopat V."/>
            <person name="Chirak E."/>
            <person name="Kimeklis A."/>
            <person name="Andronov E."/>
        </authorList>
    </citation>
    <scope>NUCLEOTIDE SEQUENCE [LARGE SCALE GENOMIC DNA]</scope>
    <source>
        <strain evidence="2 3">Vaf07</strain>
    </source>
</reference>
<keyword evidence="2" id="KW-0966">Cell projection</keyword>
<organism evidence="2 3">
    <name type="scientific">Tardiphaga robiniae</name>
    <dbReference type="NCBI Taxonomy" id="943830"/>
    <lineage>
        <taxon>Bacteria</taxon>
        <taxon>Pseudomonadati</taxon>
        <taxon>Pseudomonadota</taxon>
        <taxon>Alphaproteobacteria</taxon>
        <taxon>Hyphomicrobiales</taxon>
        <taxon>Nitrobacteraceae</taxon>
        <taxon>Tardiphaga</taxon>
    </lineage>
</organism>
<comment type="caution">
    <text evidence="2">The sequence shown here is derived from an EMBL/GenBank/DDBJ whole genome shotgun (WGS) entry which is preliminary data.</text>
</comment>
<dbReference type="InterPro" id="IPR019285">
    <property type="entry name" value="DUF2336"/>
</dbReference>